<keyword evidence="2" id="KW-1185">Reference proteome</keyword>
<protein>
    <submittedName>
        <fullName evidence="1">Uncharacterized protein</fullName>
    </submittedName>
</protein>
<comment type="caution">
    <text evidence="1">The sequence shown here is derived from an EMBL/GenBank/DDBJ whole genome shotgun (WGS) entry which is preliminary data.</text>
</comment>
<sequence>MCHYQRPDSLRYTLVPLDLHWGSDQGGIEFLEANTRLHNPHTHFTGGRGGGSGGEVKVGTVHLIYMRNYGRHVNNYSEVVEVVVTAWHKVVVEW</sequence>
<evidence type="ECO:0000313" key="1">
    <source>
        <dbReference type="EMBL" id="MPC77327.1"/>
    </source>
</evidence>
<proteinExistence type="predicted"/>
<gene>
    <name evidence="1" type="ORF">E2C01_071779</name>
</gene>
<evidence type="ECO:0000313" key="2">
    <source>
        <dbReference type="Proteomes" id="UP000324222"/>
    </source>
</evidence>
<reference evidence="1 2" key="1">
    <citation type="submission" date="2019-05" db="EMBL/GenBank/DDBJ databases">
        <title>Another draft genome of Portunus trituberculatus and its Hox gene families provides insights of decapod evolution.</title>
        <authorList>
            <person name="Jeong J.-H."/>
            <person name="Song I."/>
            <person name="Kim S."/>
            <person name="Choi T."/>
            <person name="Kim D."/>
            <person name="Ryu S."/>
            <person name="Kim W."/>
        </authorList>
    </citation>
    <scope>NUCLEOTIDE SEQUENCE [LARGE SCALE GENOMIC DNA]</scope>
    <source>
        <tissue evidence="1">Muscle</tissue>
    </source>
</reference>
<name>A0A5B7I760_PORTR</name>
<dbReference type="Proteomes" id="UP000324222">
    <property type="component" value="Unassembled WGS sequence"/>
</dbReference>
<dbReference type="AlphaFoldDB" id="A0A5B7I760"/>
<organism evidence="1 2">
    <name type="scientific">Portunus trituberculatus</name>
    <name type="common">Swimming crab</name>
    <name type="synonym">Neptunus trituberculatus</name>
    <dbReference type="NCBI Taxonomy" id="210409"/>
    <lineage>
        <taxon>Eukaryota</taxon>
        <taxon>Metazoa</taxon>
        <taxon>Ecdysozoa</taxon>
        <taxon>Arthropoda</taxon>
        <taxon>Crustacea</taxon>
        <taxon>Multicrustacea</taxon>
        <taxon>Malacostraca</taxon>
        <taxon>Eumalacostraca</taxon>
        <taxon>Eucarida</taxon>
        <taxon>Decapoda</taxon>
        <taxon>Pleocyemata</taxon>
        <taxon>Brachyura</taxon>
        <taxon>Eubrachyura</taxon>
        <taxon>Portunoidea</taxon>
        <taxon>Portunidae</taxon>
        <taxon>Portuninae</taxon>
        <taxon>Portunus</taxon>
    </lineage>
</organism>
<accession>A0A5B7I760</accession>
<dbReference type="EMBL" id="VSRR010045608">
    <property type="protein sequence ID" value="MPC77327.1"/>
    <property type="molecule type" value="Genomic_DNA"/>
</dbReference>